<gene>
    <name evidence="8" type="primary">radC</name>
    <name evidence="8" type="ORF">ACFSKO_20700</name>
</gene>
<dbReference type="SUPFAM" id="SSF102712">
    <property type="entry name" value="JAB1/MPN domain"/>
    <property type="match status" value="1"/>
</dbReference>
<evidence type="ECO:0000256" key="1">
    <source>
        <dbReference type="ARBA" id="ARBA00022670"/>
    </source>
</evidence>
<feature type="domain" description="MPN" evidence="7">
    <location>
        <begin position="105"/>
        <end position="227"/>
    </location>
</feature>
<dbReference type="RefSeq" id="WP_380255281.1">
    <property type="nucleotide sequence ID" value="NZ_JBHUII010000013.1"/>
</dbReference>
<dbReference type="InterPro" id="IPR001405">
    <property type="entry name" value="UPF0758"/>
</dbReference>
<proteinExistence type="inferred from homology"/>
<name>A0ABW5BSY9_9PROT</name>
<dbReference type="NCBIfam" id="TIGR00608">
    <property type="entry name" value="radc"/>
    <property type="match status" value="1"/>
</dbReference>
<evidence type="ECO:0000256" key="3">
    <source>
        <dbReference type="ARBA" id="ARBA00022801"/>
    </source>
</evidence>
<dbReference type="Gene3D" id="1.10.150.20">
    <property type="entry name" value="5' to 3' exonuclease, C-terminal subdomain"/>
    <property type="match status" value="1"/>
</dbReference>
<protein>
    <submittedName>
        <fullName evidence="8">DNA repair protein RadC</fullName>
    </submittedName>
</protein>
<dbReference type="PROSITE" id="PS01302">
    <property type="entry name" value="UPF0758"/>
    <property type="match status" value="1"/>
</dbReference>
<dbReference type="InterPro" id="IPR037518">
    <property type="entry name" value="MPN"/>
</dbReference>
<dbReference type="Pfam" id="PF04002">
    <property type="entry name" value="RadC"/>
    <property type="match status" value="1"/>
</dbReference>
<evidence type="ECO:0000256" key="6">
    <source>
        <dbReference type="RuleBase" id="RU003797"/>
    </source>
</evidence>
<dbReference type="Proteomes" id="UP001597294">
    <property type="component" value="Unassembled WGS sequence"/>
</dbReference>
<evidence type="ECO:0000256" key="4">
    <source>
        <dbReference type="ARBA" id="ARBA00022833"/>
    </source>
</evidence>
<evidence type="ECO:0000313" key="9">
    <source>
        <dbReference type="Proteomes" id="UP001597294"/>
    </source>
</evidence>
<accession>A0ABW5BSY9</accession>
<dbReference type="CDD" id="cd08071">
    <property type="entry name" value="MPN_DUF2466"/>
    <property type="match status" value="1"/>
</dbReference>
<keyword evidence="9" id="KW-1185">Reference proteome</keyword>
<dbReference type="PANTHER" id="PTHR30471:SF3">
    <property type="entry name" value="UPF0758 PROTEIN YEES-RELATED"/>
    <property type="match status" value="1"/>
</dbReference>
<keyword evidence="5" id="KW-0482">Metalloprotease</keyword>
<dbReference type="PROSITE" id="PS50249">
    <property type="entry name" value="MPN"/>
    <property type="match status" value="1"/>
</dbReference>
<sequence length="227" mass="25391">MSTDKPHYHGHRERLRQRLLDRGAGSLADYEILEFLLFGAKARGDTKPLAKKLIAEFGSLAAVFSASVSELQQVSGVGVSTTAILKLIPEAARRMSKEAILEHPIIDSWDKLIEYCQITMAQEKIEQFRLLFLDRKNRLIADEIQQTGTVDHTPVYPREVVKRALELNASALIMLHNHPSGDPTPSQADINMTLEIKSVCIKLGIELHDHLIISKTGHSSFRNLGHL</sequence>
<keyword evidence="4" id="KW-0862">Zinc</keyword>
<dbReference type="InterPro" id="IPR010994">
    <property type="entry name" value="RuvA_2-like"/>
</dbReference>
<keyword evidence="3" id="KW-0378">Hydrolase</keyword>
<evidence type="ECO:0000256" key="5">
    <source>
        <dbReference type="ARBA" id="ARBA00023049"/>
    </source>
</evidence>
<reference evidence="9" key="1">
    <citation type="journal article" date="2019" name="Int. J. Syst. Evol. Microbiol.">
        <title>The Global Catalogue of Microorganisms (GCM) 10K type strain sequencing project: providing services to taxonomists for standard genome sequencing and annotation.</title>
        <authorList>
            <consortium name="The Broad Institute Genomics Platform"/>
            <consortium name="The Broad Institute Genome Sequencing Center for Infectious Disease"/>
            <person name="Wu L."/>
            <person name="Ma J."/>
        </authorList>
    </citation>
    <scope>NUCLEOTIDE SEQUENCE [LARGE SCALE GENOMIC DNA]</scope>
    <source>
        <strain evidence="9">CGMCC 4.7192</strain>
    </source>
</reference>
<keyword evidence="1" id="KW-0645">Protease</keyword>
<dbReference type="InterPro" id="IPR025657">
    <property type="entry name" value="RadC_JAB"/>
</dbReference>
<dbReference type="Pfam" id="PF20582">
    <property type="entry name" value="UPF0758_N"/>
    <property type="match status" value="1"/>
</dbReference>
<dbReference type="NCBIfam" id="NF000642">
    <property type="entry name" value="PRK00024.1"/>
    <property type="match status" value="1"/>
</dbReference>
<organism evidence="8 9">
    <name type="scientific">Kiloniella antarctica</name>
    <dbReference type="NCBI Taxonomy" id="1550907"/>
    <lineage>
        <taxon>Bacteria</taxon>
        <taxon>Pseudomonadati</taxon>
        <taxon>Pseudomonadota</taxon>
        <taxon>Alphaproteobacteria</taxon>
        <taxon>Rhodospirillales</taxon>
        <taxon>Kiloniellaceae</taxon>
        <taxon>Kiloniella</taxon>
    </lineage>
</organism>
<dbReference type="PANTHER" id="PTHR30471">
    <property type="entry name" value="DNA REPAIR PROTEIN RADC"/>
    <property type="match status" value="1"/>
</dbReference>
<evidence type="ECO:0000313" key="8">
    <source>
        <dbReference type="EMBL" id="MFD2208045.1"/>
    </source>
</evidence>
<dbReference type="InterPro" id="IPR020891">
    <property type="entry name" value="UPF0758_CS"/>
</dbReference>
<dbReference type="Gene3D" id="3.40.140.10">
    <property type="entry name" value="Cytidine Deaminase, domain 2"/>
    <property type="match status" value="1"/>
</dbReference>
<dbReference type="EMBL" id="JBHUII010000013">
    <property type="protein sequence ID" value="MFD2208045.1"/>
    <property type="molecule type" value="Genomic_DNA"/>
</dbReference>
<evidence type="ECO:0000256" key="2">
    <source>
        <dbReference type="ARBA" id="ARBA00022723"/>
    </source>
</evidence>
<comment type="similarity">
    <text evidence="6">Belongs to the UPF0758 family.</text>
</comment>
<comment type="caution">
    <text evidence="8">The sequence shown here is derived from an EMBL/GenBank/DDBJ whole genome shotgun (WGS) entry which is preliminary data.</text>
</comment>
<dbReference type="InterPro" id="IPR046778">
    <property type="entry name" value="UPF0758_N"/>
</dbReference>
<evidence type="ECO:0000259" key="7">
    <source>
        <dbReference type="PROSITE" id="PS50249"/>
    </source>
</evidence>
<dbReference type="SUPFAM" id="SSF47781">
    <property type="entry name" value="RuvA domain 2-like"/>
    <property type="match status" value="1"/>
</dbReference>
<keyword evidence="2" id="KW-0479">Metal-binding</keyword>